<dbReference type="AlphaFoldDB" id="A0AAN6ZR82"/>
<name>A0AAN6ZR82_9PEZI</name>
<protein>
    <submittedName>
        <fullName evidence="1">Uncharacterized protein</fullName>
    </submittedName>
</protein>
<gene>
    <name evidence="1" type="ORF">C8A00DRAFT_19408</name>
</gene>
<dbReference type="EMBL" id="MU857251">
    <property type="protein sequence ID" value="KAK4148820.1"/>
    <property type="molecule type" value="Genomic_DNA"/>
</dbReference>
<reference evidence="1" key="2">
    <citation type="submission" date="2023-05" db="EMBL/GenBank/DDBJ databases">
        <authorList>
            <consortium name="Lawrence Berkeley National Laboratory"/>
            <person name="Steindorff A."/>
            <person name="Hensen N."/>
            <person name="Bonometti L."/>
            <person name="Westerberg I."/>
            <person name="Brannstrom I.O."/>
            <person name="Guillou S."/>
            <person name="Cros-Aarteil S."/>
            <person name="Calhoun S."/>
            <person name="Haridas S."/>
            <person name="Kuo A."/>
            <person name="Mondo S."/>
            <person name="Pangilinan J."/>
            <person name="Riley R."/>
            <person name="Labutti K."/>
            <person name="Andreopoulos B."/>
            <person name="Lipzen A."/>
            <person name="Chen C."/>
            <person name="Yanf M."/>
            <person name="Daum C."/>
            <person name="Ng V."/>
            <person name="Clum A."/>
            <person name="Ohm R."/>
            <person name="Martin F."/>
            <person name="Silar P."/>
            <person name="Natvig D."/>
            <person name="Lalanne C."/>
            <person name="Gautier V."/>
            <person name="Ament-Velasquez S.L."/>
            <person name="Kruys A."/>
            <person name="Hutchinson M.I."/>
            <person name="Powell A.J."/>
            <person name="Barry K."/>
            <person name="Miller A.N."/>
            <person name="Grigoriev I.V."/>
            <person name="Debuchy R."/>
            <person name="Gladieux P."/>
            <person name="Thoren M.H."/>
            <person name="Johannesson H."/>
        </authorList>
    </citation>
    <scope>NUCLEOTIDE SEQUENCE</scope>
    <source>
        <strain evidence="1">CBS 538.74</strain>
    </source>
</reference>
<dbReference type="Proteomes" id="UP001302745">
    <property type="component" value="Unassembled WGS sequence"/>
</dbReference>
<feature type="non-terminal residue" evidence="1">
    <location>
        <position position="1"/>
    </location>
</feature>
<accession>A0AAN6ZR82</accession>
<organism evidence="1 2">
    <name type="scientific">Chaetomidium leptoderma</name>
    <dbReference type="NCBI Taxonomy" id="669021"/>
    <lineage>
        <taxon>Eukaryota</taxon>
        <taxon>Fungi</taxon>
        <taxon>Dikarya</taxon>
        <taxon>Ascomycota</taxon>
        <taxon>Pezizomycotina</taxon>
        <taxon>Sordariomycetes</taxon>
        <taxon>Sordariomycetidae</taxon>
        <taxon>Sordariales</taxon>
        <taxon>Chaetomiaceae</taxon>
        <taxon>Chaetomidium</taxon>
    </lineage>
</organism>
<proteinExistence type="predicted"/>
<comment type="caution">
    <text evidence="1">The sequence shown here is derived from an EMBL/GenBank/DDBJ whole genome shotgun (WGS) entry which is preliminary data.</text>
</comment>
<sequence length="184" mass="20774">ANQLLNAMDDLSRPIRLNYYLTKQRLVDARFVDIEKGIRLPLNSRFEEAPGRDLGRWFNLGLQQACQPLSLAPLSRRRYGWSPDKIDDLPKRSGPSFTAILCMHTAHYEFDYTCELPFIDCSFCVGQNLADWSQAYFHSQKATVNSAFGGHPPEVAARRLSSGLAAHSVRVCACKQWRKAGVGR</sequence>
<evidence type="ECO:0000313" key="2">
    <source>
        <dbReference type="Proteomes" id="UP001302745"/>
    </source>
</evidence>
<keyword evidence="2" id="KW-1185">Reference proteome</keyword>
<reference evidence="1" key="1">
    <citation type="journal article" date="2023" name="Mol. Phylogenet. Evol.">
        <title>Genome-scale phylogeny and comparative genomics of the fungal order Sordariales.</title>
        <authorList>
            <person name="Hensen N."/>
            <person name="Bonometti L."/>
            <person name="Westerberg I."/>
            <person name="Brannstrom I.O."/>
            <person name="Guillou S."/>
            <person name="Cros-Aarteil S."/>
            <person name="Calhoun S."/>
            <person name="Haridas S."/>
            <person name="Kuo A."/>
            <person name="Mondo S."/>
            <person name="Pangilinan J."/>
            <person name="Riley R."/>
            <person name="LaButti K."/>
            <person name="Andreopoulos B."/>
            <person name="Lipzen A."/>
            <person name="Chen C."/>
            <person name="Yan M."/>
            <person name="Daum C."/>
            <person name="Ng V."/>
            <person name="Clum A."/>
            <person name="Steindorff A."/>
            <person name="Ohm R.A."/>
            <person name="Martin F."/>
            <person name="Silar P."/>
            <person name="Natvig D.O."/>
            <person name="Lalanne C."/>
            <person name="Gautier V."/>
            <person name="Ament-Velasquez S.L."/>
            <person name="Kruys A."/>
            <person name="Hutchinson M.I."/>
            <person name="Powell A.J."/>
            <person name="Barry K."/>
            <person name="Miller A.N."/>
            <person name="Grigoriev I.V."/>
            <person name="Debuchy R."/>
            <person name="Gladieux P."/>
            <person name="Hiltunen Thoren M."/>
            <person name="Johannesson H."/>
        </authorList>
    </citation>
    <scope>NUCLEOTIDE SEQUENCE</scope>
    <source>
        <strain evidence="1">CBS 538.74</strain>
    </source>
</reference>
<evidence type="ECO:0000313" key="1">
    <source>
        <dbReference type="EMBL" id="KAK4148820.1"/>
    </source>
</evidence>